<organism evidence="4 5">
    <name type="scientific">Clostridium bornimense</name>
    <dbReference type="NCBI Taxonomy" id="1216932"/>
    <lineage>
        <taxon>Bacteria</taxon>
        <taxon>Bacillati</taxon>
        <taxon>Bacillota</taxon>
        <taxon>Clostridia</taxon>
        <taxon>Eubacteriales</taxon>
        <taxon>Clostridiaceae</taxon>
        <taxon>Clostridium</taxon>
    </lineage>
</organism>
<dbReference type="InterPro" id="IPR002842">
    <property type="entry name" value="ATPase_V1_Esu"/>
</dbReference>
<protein>
    <submittedName>
        <fullName evidence="4">V-type ATP synthase subunit E</fullName>
    </submittedName>
</protein>
<dbReference type="AlphaFoldDB" id="W6RXK5"/>
<dbReference type="SUPFAM" id="SSF160527">
    <property type="entry name" value="V-type ATPase subunit E-like"/>
    <property type="match status" value="1"/>
</dbReference>
<dbReference type="GO" id="GO:0033178">
    <property type="term" value="C:proton-transporting two-sector ATPase complex, catalytic domain"/>
    <property type="evidence" value="ECO:0007669"/>
    <property type="project" value="InterPro"/>
</dbReference>
<dbReference type="GO" id="GO:0046961">
    <property type="term" value="F:proton-transporting ATPase activity, rotational mechanism"/>
    <property type="evidence" value="ECO:0007669"/>
    <property type="project" value="InterPro"/>
</dbReference>
<keyword evidence="3" id="KW-0406">Ion transport</keyword>
<dbReference type="OrthoDB" id="1749765at2"/>
<dbReference type="RefSeq" id="WP_044037374.1">
    <property type="nucleotide sequence ID" value="NZ_HG917868.1"/>
</dbReference>
<dbReference type="Pfam" id="PF01991">
    <property type="entry name" value="vATP-synt_E"/>
    <property type="match status" value="1"/>
</dbReference>
<dbReference type="PATRIC" id="fig|1216932.3.peg.1192"/>
<evidence type="ECO:0000256" key="1">
    <source>
        <dbReference type="ARBA" id="ARBA00005901"/>
    </source>
</evidence>
<reference evidence="4 5" key="1">
    <citation type="submission" date="2013-11" db="EMBL/GenBank/DDBJ databases">
        <title>Complete genome sequence of Clostridum sp. M2/40.</title>
        <authorList>
            <person name="Wibberg D."/>
            <person name="Puehler A."/>
            <person name="Schlueter A."/>
        </authorList>
    </citation>
    <scope>NUCLEOTIDE SEQUENCE [LARGE SCALE GENOMIC DNA]</scope>
    <source>
        <strain evidence="5">M2/40</strain>
    </source>
</reference>
<keyword evidence="2" id="KW-0813">Transport</keyword>
<dbReference type="Gene3D" id="1.20.5.620">
    <property type="entry name" value="F1F0 ATP synthase subunit B, membrane domain"/>
    <property type="match status" value="1"/>
</dbReference>
<evidence type="ECO:0000256" key="3">
    <source>
        <dbReference type="ARBA" id="ARBA00023065"/>
    </source>
</evidence>
<dbReference type="Proteomes" id="UP000019426">
    <property type="component" value="Chromosome M2/40_rep1"/>
</dbReference>
<dbReference type="EMBL" id="HG917868">
    <property type="protein sequence ID" value="CDM68364.1"/>
    <property type="molecule type" value="Genomic_DNA"/>
</dbReference>
<sequence>MSNLNNLISKIKEEGNAQVKAIKAEGDAKRDAIISKYTKEGEEVKSSLVEKAKREGATRKERILSNAALKVRNEKLKVKGELIDKVFIEATKSLKHLNGEHYKNFIVSSLRDVKLEGGEEILFSEAIIDGDSLLKEVNSTLNTSFKLSDEKVSSGFMVRNNGIDMNFSFENIVSFQRDTLEGEIVSLLF</sequence>
<evidence type="ECO:0000313" key="4">
    <source>
        <dbReference type="EMBL" id="CDM68364.1"/>
    </source>
</evidence>
<evidence type="ECO:0000313" key="5">
    <source>
        <dbReference type="Proteomes" id="UP000019426"/>
    </source>
</evidence>
<evidence type="ECO:0000256" key="2">
    <source>
        <dbReference type="ARBA" id="ARBA00022448"/>
    </source>
</evidence>
<name>W6RXK5_9CLOT</name>
<dbReference type="KEGG" id="clt:CM240_1200"/>
<gene>
    <name evidence="4" type="ORF">CM240_1200</name>
</gene>
<accession>W6RXK5</accession>
<comment type="similarity">
    <text evidence="1">Belongs to the V-ATPase E subunit family.</text>
</comment>
<keyword evidence="5" id="KW-1185">Reference proteome</keyword>
<dbReference type="STRING" id="1216932.CM240_1200"/>
<proteinExistence type="inferred from homology"/>
<dbReference type="eggNOG" id="COG1390">
    <property type="taxonomic scope" value="Bacteria"/>
</dbReference>
<dbReference type="HOGENOM" id="CLU_105846_3_1_9"/>